<gene>
    <name evidence="2" type="ORF">BJ988_005914</name>
</gene>
<dbReference type="Proteomes" id="UP000564496">
    <property type="component" value="Unassembled WGS sequence"/>
</dbReference>
<dbReference type="AlphaFoldDB" id="A0A7Z0DSY0"/>
<reference evidence="2 3" key="1">
    <citation type="submission" date="2020-07" db="EMBL/GenBank/DDBJ databases">
        <title>Sequencing the genomes of 1000 actinobacteria strains.</title>
        <authorList>
            <person name="Klenk H.-P."/>
        </authorList>
    </citation>
    <scope>NUCLEOTIDE SEQUENCE [LARGE SCALE GENOMIC DNA]</scope>
    <source>
        <strain evidence="2 3">DSM 26487</strain>
    </source>
</reference>
<dbReference type="RefSeq" id="WP_179661782.1">
    <property type="nucleotide sequence ID" value="NZ_JACBZR010000002.1"/>
</dbReference>
<dbReference type="EMBL" id="JACBZR010000002">
    <property type="protein sequence ID" value="NYI81206.1"/>
    <property type="molecule type" value="Genomic_DNA"/>
</dbReference>
<keyword evidence="3" id="KW-1185">Reference proteome</keyword>
<accession>A0A7Z0DSY0</accession>
<organism evidence="2 3">
    <name type="scientific">Nocardioides panzhihuensis</name>
    <dbReference type="NCBI Taxonomy" id="860243"/>
    <lineage>
        <taxon>Bacteria</taxon>
        <taxon>Bacillati</taxon>
        <taxon>Actinomycetota</taxon>
        <taxon>Actinomycetes</taxon>
        <taxon>Propionibacteriales</taxon>
        <taxon>Nocardioidaceae</taxon>
        <taxon>Nocardioides</taxon>
    </lineage>
</organism>
<comment type="caution">
    <text evidence="2">The sequence shown here is derived from an EMBL/GenBank/DDBJ whole genome shotgun (WGS) entry which is preliminary data.</text>
</comment>
<proteinExistence type="predicted"/>
<evidence type="ECO:0000313" key="2">
    <source>
        <dbReference type="EMBL" id="NYI81206.1"/>
    </source>
</evidence>
<evidence type="ECO:0000313" key="3">
    <source>
        <dbReference type="Proteomes" id="UP000564496"/>
    </source>
</evidence>
<feature type="region of interest" description="Disordered" evidence="1">
    <location>
        <begin position="296"/>
        <end position="322"/>
    </location>
</feature>
<sequence length="615" mass="67456">MAPRLAARGRVRVARDGRNYRRKHERTITGTLPSQPAAVLLYDDNGCAPVFVVDLDAKGPEPTVERDFVALIGLLEAAGLTSWFSDHSPSGGRHLYVPVAGGIPFTEARDASRMLEHRLTSADKLPMSGISEGCIRPPGSVHRSGGHQVLDCTLEHAVAVLESPNASEAWDRFTAELQRHHGPLPAPAASPIELVDDETQLDPLPGYTAAPSDNFQAVARTGDYDSTRYASPSEARQAVLWASAAAGWRLVDVARRIEDGTWPGLASFYARYSAGHRHKALSRDWQRALSFEKRRRESHRDNSVRLRTTSPHKTQRGQRPGSAIVQRPAAISQWVREWLAAVDFLHGPETHLGVRAVLYALAEAAALTQSRVVEHGNRSLAIATGLDHSTVGRVLRLLEDQPSDRLLLQIVRRAKGVHAHAYELRIPPLLAAKCAEKPWRAGRIHAIRPVFRDLGLPAAFVYAALEQVRHRGEASIGGRELARLARVGVTSTYDALQTLATHGLAERVPPDQGGGWCLGDASLAQLAEAWGITDAIRAQMARYRAERAIWRHWLTTRGRLDPQLLAAGEQPAQNPDPPSRLDRGPDQPADPPPRWFDDTTSLLELLERELGAVAV</sequence>
<name>A0A7Z0DSY0_9ACTN</name>
<feature type="region of interest" description="Disordered" evidence="1">
    <location>
        <begin position="568"/>
        <end position="597"/>
    </location>
</feature>
<protein>
    <submittedName>
        <fullName evidence="2">Uncharacterized protein</fullName>
    </submittedName>
</protein>
<evidence type="ECO:0000256" key="1">
    <source>
        <dbReference type="SAM" id="MobiDB-lite"/>
    </source>
</evidence>